<evidence type="ECO:0000313" key="1">
    <source>
        <dbReference type="EMBL" id="CAA9224246.1"/>
    </source>
</evidence>
<protein>
    <submittedName>
        <fullName evidence="1">Uncharacterized protein</fullName>
    </submittedName>
</protein>
<dbReference type="Pfam" id="PF24716">
    <property type="entry name" value="WapI"/>
    <property type="match status" value="1"/>
</dbReference>
<gene>
    <name evidence="1" type="ORF">AVDCRST_MAG10-832</name>
</gene>
<accession>A0A6J4HJZ8</accession>
<sequence>MLLRGREGNELEVRLMGYQFPDEERDPWDSNWLLVSVRVLAPEGSWDVVDPCLTTWEAKRLVSYLIHAAAHDPAAVPMTFTEPNLTVTARSRTSAPLRVHLRACFALELRPPWARTVAGSNNLCVDLDVERGDLARAAASLLADLVAYPQRGDDPTL</sequence>
<organism evidence="1">
    <name type="scientific">uncultured Acidimicrobiales bacterium</name>
    <dbReference type="NCBI Taxonomy" id="310071"/>
    <lineage>
        <taxon>Bacteria</taxon>
        <taxon>Bacillati</taxon>
        <taxon>Actinomycetota</taxon>
        <taxon>Acidimicrobiia</taxon>
        <taxon>Acidimicrobiales</taxon>
        <taxon>environmental samples</taxon>
    </lineage>
</organism>
<name>A0A6J4HJZ8_9ACTN</name>
<dbReference type="EMBL" id="CADCTB010000055">
    <property type="protein sequence ID" value="CAA9224246.1"/>
    <property type="molecule type" value="Genomic_DNA"/>
</dbReference>
<proteinExistence type="predicted"/>
<dbReference type="InterPro" id="IPR056510">
    <property type="entry name" value="WapI"/>
</dbReference>
<reference evidence="1" key="1">
    <citation type="submission" date="2020-02" db="EMBL/GenBank/DDBJ databases">
        <authorList>
            <person name="Meier V. D."/>
        </authorList>
    </citation>
    <scope>NUCLEOTIDE SEQUENCE</scope>
    <source>
        <strain evidence="1">AVDCRST_MAG10</strain>
    </source>
</reference>
<dbReference type="AlphaFoldDB" id="A0A6J4HJZ8"/>